<dbReference type="InterPro" id="IPR007527">
    <property type="entry name" value="Znf_SWIM"/>
</dbReference>
<evidence type="ECO:0000259" key="5">
    <source>
        <dbReference type="PROSITE" id="PS50966"/>
    </source>
</evidence>
<name>A0AAP0RCK5_LIQFO</name>
<evidence type="ECO:0000313" key="7">
    <source>
        <dbReference type="Proteomes" id="UP001415857"/>
    </source>
</evidence>
<feature type="domain" description="SWIM-type" evidence="5">
    <location>
        <begin position="74"/>
        <end position="115"/>
    </location>
</feature>
<organism evidence="6 7">
    <name type="scientific">Liquidambar formosana</name>
    <name type="common">Formosan gum</name>
    <dbReference type="NCBI Taxonomy" id="63359"/>
    <lineage>
        <taxon>Eukaryota</taxon>
        <taxon>Viridiplantae</taxon>
        <taxon>Streptophyta</taxon>
        <taxon>Embryophyta</taxon>
        <taxon>Tracheophyta</taxon>
        <taxon>Spermatophyta</taxon>
        <taxon>Magnoliopsida</taxon>
        <taxon>eudicotyledons</taxon>
        <taxon>Gunneridae</taxon>
        <taxon>Pentapetalae</taxon>
        <taxon>Saxifragales</taxon>
        <taxon>Altingiaceae</taxon>
        <taxon>Liquidambar</taxon>
    </lineage>
</organism>
<reference evidence="6 7" key="1">
    <citation type="journal article" date="2024" name="Plant J.">
        <title>Genome sequences and population genomics reveal climatic adaptation and genomic divergence between two closely related sweetgum species.</title>
        <authorList>
            <person name="Xu W.Q."/>
            <person name="Ren C.Q."/>
            <person name="Zhang X.Y."/>
            <person name="Comes H.P."/>
            <person name="Liu X.H."/>
            <person name="Li Y.G."/>
            <person name="Kettle C.J."/>
            <person name="Jalonen R."/>
            <person name="Gaisberger H."/>
            <person name="Ma Y.Z."/>
            <person name="Qiu Y.X."/>
        </authorList>
    </citation>
    <scope>NUCLEOTIDE SEQUENCE [LARGE SCALE GENOMIC DNA]</scope>
    <source>
        <strain evidence="6">Hangzhou</strain>
    </source>
</reference>
<evidence type="ECO:0000256" key="4">
    <source>
        <dbReference type="PROSITE-ProRule" id="PRU00325"/>
    </source>
</evidence>
<dbReference type="GO" id="GO:0008270">
    <property type="term" value="F:zinc ion binding"/>
    <property type="evidence" value="ECO:0007669"/>
    <property type="project" value="UniProtKB-KW"/>
</dbReference>
<dbReference type="Pfam" id="PF04434">
    <property type="entry name" value="SWIM"/>
    <property type="match status" value="1"/>
</dbReference>
<evidence type="ECO:0000256" key="3">
    <source>
        <dbReference type="ARBA" id="ARBA00022833"/>
    </source>
</evidence>
<keyword evidence="2 4" id="KW-0863">Zinc-finger</keyword>
<evidence type="ECO:0000256" key="2">
    <source>
        <dbReference type="ARBA" id="ARBA00022771"/>
    </source>
</evidence>
<protein>
    <recommendedName>
        <fullName evidence="5">SWIM-type domain-containing protein</fullName>
    </recommendedName>
</protein>
<dbReference type="InterPro" id="IPR006564">
    <property type="entry name" value="Znf_PMZ"/>
</dbReference>
<dbReference type="Proteomes" id="UP001415857">
    <property type="component" value="Unassembled WGS sequence"/>
</dbReference>
<gene>
    <name evidence="6" type="ORF">L1049_021769</name>
</gene>
<evidence type="ECO:0000313" key="6">
    <source>
        <dbReference type="EMBL" id="KAK9274520.1"/>
    </source>
</evidence>
<proteinExistence type="predicted"/>
<keyword evidence="1" id="KW-0479">Metal-binding</keyword>
<sequence length="145" mass="17138">MSKSFNAYILESRDKPLIIMAELIRKALIVRFQDKRDKMKNYVGRICPNIQKKIEGLKELSNQCIPKWAFDNLFEVKCHGEKNIVNLVAYTCTCRKWDLTGIPCKHAISAIFFKHEVVKDYVSHWYTEDTYMRAYKYIIYPIYAG</sequence>
<dbReference type="PANTHER" id="PTHR31973">
    <property type="entry name" value="POLYPROTEIN, PUTATIVE-RELATED"/>
    <property type="match status" value="1"/>
</dbReference>
<comment type="caution">
    <text evidence="6">The sequence shown here is derived from an EMBL/GenBank/DDBJ whole genome shotgun (WGS) entry which is preliminary data.</text>
</comment>
<dbReference type="AlphaFoldDB" id="A0AAP0RCK5"/>
<dbReference type="SMART" id="SM00575">
    <property type="entry name" value="ZnF_PMZ"/>
    <property type="match status" value="1"/>
</dbReference>
<evidence type="ECO:0000256" key="1">
    <source>
        <dbReference type="ARBA" id="ARBA00022723"/>
    </source>
</evidence>
<keyword evidence="7" id="KW-1185">Reference proteome</keyword>
<dbReference type="PANTHER" id="PTHR31973:SF187">
    <property type="entry name" value="MUTATOR TRANSPOSASE MUDRA PROTEIN"/>
    <property type="match status" value="1"/>
</dbReference>
<dbReference type="EMBL" id="JBBPBK010000011">
    <property type="protein sequence ID" value="KAK9274520.1"/>
    <property type="molecule type" value="Genomic_DNA"/>
</dbReference>
<keyword evidence="3" id="KW-0862">Zinc</keyword>
<dbReference type="PROSITE" id="PS50966">
    <property type="entry name" value="ZF_SWIM"/>
    <property type="match status" value="1"/>
</dbReference>
<accession>A0AAP0RCK5</accession>